<accession>A0ABY6LLP1</accession>
<proteinExistence type="predicted"/>
<reference evidence="1 2" key="1">
    <citation type="submission" date="2022-01" db="EMBL/GenBank/DDBJ databases">
        <title>A chromosomal length assembly of Cordylochernes scorpioides.</title>
        <authorList>
            <person name="Zeh D."/>
            <person name="Zeh J."/>
        </authorList>
    </citation>
    <scope>NUCLEOTIDE SEQUENCE [LARGE SCALE GENOMIC DNA]</scope>
    <source>
        <strain evidence="1">IN4F17</strain>
        <tissue evidence="1">Whole Body</tissue>
    </source>
</reference>
<evidence type="ECO:0000313" key="1">
    <source>
        <dbReference type="EMBL" id="UYV80758.1"/>
    </source>
</evidence>
<dbReference type="EMBL" id="CP092881">
    <property type="protein sequence ID" value="UYV80758.1"/>
    <property type="molecule type" value="Genomic_DNA"/>
</dbReference>
<dbReference type="Proteomes" id="UP001235939">
    <property type="component" value="Chromosome 19"/>
</dbReference>
<organism evidence="1 2">
    <name type="scientific">Cordylochernes scorpioides</name>
    <dbReference type="NCBI Taxonomy" id="51811"/>
    <lineage>
        <taxon>Eukaryota</taxon>
        <taxon>Metazoa</taxon>
        <taxon>Ecdysozoa</taxon>
        <taxon>Arthropoda</taxon>
        <taxon>Chelicerata</taxon>
        <taxon>Arachnida</taxon>
        <taxon>Pseudoscorpiones</taxon>
        <taxon>Cheliferoidea</taxon>
        <taxon>Chernetidae</taxon>
        <taxon>Cordylochernes</taxon>
    </lineage>
</organism>
<evidence type="ECO:0000313" key="2">
    <source>
        <dbReference type="Proteomes" id="UP001235939"/>
    </source>
</evidence>
<gene>
    <name evidence="1" type="ORF">LAZ67_19001648</name>
</gene>
<protein>
    <submittedName>
        <fullName evidence="1">Uncharacterized protein</fullName>
    </submittedName>
</protein>
<keyword evidence="2" id="KW-1185">Reference proteome</keyword>
<sequence length="141" mass="15759">MAGGRRTKLSGVLQESASCCLKRSGCCFPPTLVYFVEDSRRFYQLLSPVVFHCAAVEVQEVAITCSKALNLDKEIIIPASVVSLNHEKRKVWMANRSDFAKIIPAGVKVAEISHYASHLCYINGGNDDFEKNENRWHQGLE</sequence>
<name>A0ABY6LLP1_9ARAC</name>